<dbReference type="EMBL" id="FNOK01000013">
    <property type="protein sequence ID" value="SDX66088.1"/>
    <property type="molecule type" value="Genomic_DNA"/>
</dbReference>
<dbReference type="Proteomes" id="UP000199529">
    <property type="component" value="Unassembled WGS sequence"/>
</dbReference>
<evidence type="ECO:0000313" key="9">
    <source>
        <dbReference type="Proteomes" id="UP000199529"/>
    </source>
</evidence>
<dbReference type="PANTHER" id="PTHR43884:SF20">
    <property type="entry name" value="ACYL-COA DEHYDROGENASE FADE28"/>
    <property type="match status" value="1"/>
</dbReference>
<dbReference type="InterPro" id="IPR009100">
    <property type="entry name" value="AcylCoA_DH/oxidase_NM_dom_sf"/>
</dbReference>
<comment type="similarity">
    <text evidence="2">Belongs to the acyl-CoA dehydrogenase family.</text>
</comment>
<dbReference type="PANTHER" id="PTHR43884">
    <property type="entry name" value="ACYL-COA DEHYDROGENASE"/>
    <property type="match status" value="1"/>
</dbReference>
<evidence type="ECO:0000256" key="4">
    <source>
        <dbReference type="ARBA" id="ARBA00022827"/>
    </source>
</evidence>
<dbReference type="GO" id="GO:0050660">
    <property type="term" value="F:flavin adenine dinucleotide binding"/>
    <property type="evidence" value="ECO:0007669"/>
    <property type="project" value="InterPro"/>
</dbReference>
<sequence length="370" mass="38458">MDFHLSDELVAVQDLARSIFADRATTDRIREVEASETRVDERLWADLAGAGLVGIALPEEHGGAGLGLAGLCVLLEEQGRFVAPVPLWTAGVAALAVAAHGDEEQRGRILPAAADGSLRLALALEEFAPAEPDAPACTATVDGSAWRLTGTKAVVPAPQGADAVVVSATTDRGPGLFLVQADAGGGRWEQAETTTRDLSGHLHLDGAVGHAVGDPGGDALRQTLRRATAALAAIQAGVARGALALAAGYLGERHQFGRPLATFQAVQHQLADCYIDIEAMRVTLWQALTSLADEAPGADAAVLVAKWWADQAGLDVVHRTQHVHGGIGADVDYPAHRFFLWGKQISGTFGGAEAALADLGERLAVEEVAS</sequence>
<evidence type="ECO:0000256" key="1">
    <source>
        <dbReference type="ARBA" id="ARBA00001974"/>
    </source>
</evidence>
<accession>A0A1H3DIZ7</accession>
<dbReference type="Gene3D" id="2.40.110.10">
    <property type="entry name" value="Butyryl-CoA Dehydrogenase, subunit A, domain 2"/>
    <property type="match status" value="1"/>
</dbReference>
<evidence type="ECO:0000256" key="3">
    <source>
        <dbReference type="ARBA" id="ARBA00022630"/>
    </source>
</evidence>
<evidence type="ECO:0000259" key="7">
    <source>
        <dbReference type="Pfam" id="PF02771"/>
    </source>
</evidence>
<keyword evidence="4" id="KW-0274">FAD</keyword>
<dbReference type="RefSeq" id="WP_093266256.1">
    <property type="nucleotide sequence ID" value="NZ_FNOK01000013.1"/>
</dbReference>
<dbReference type="Gene3D" id="1.10.540.10">
    <property type="entry name" value="Acyl-CoA dehydrogenase/oxidase, N-terminal domain"/>
    <property type="match status" value="1"/>
</dbReference>
<organism evidence="8 9">
    <name type="scientific">Saccharopolyspora shandongensis</name>
    <dbReference type="NCBI Taxonomy" id="418495"/>
    <lineage>
        <taxon>Bacteria</taxon>
        <taxon>Bacillati</taxon>
        <taxon>Actinomycetota</taxon>
        <taxon>Actinomycetes</taxon>
        <taxon>Pseudonocardiales</taxon>
        <taxon>Pseudonocardiaceae</taxon>
        <taxon>Saccharopolyspora</taxon>
    </lineage>
</organism>
<dbReference type="InterPro" id="IPR046373">
    <property type="entry name" value="Acyl-CoA_Oxase/DH_mid-dom_sf"/>
</dbReference>
<dbReference type="SUPFAM" id="SSF56645">
    <property type="entry name" value="Acyl-CoA dehydrogenase NM domain-like"/>
    <property type="match status" value="1"/>
</dbReference>
<evidence type="ECO:0000256" key="2">
    <source>
        <dbReference type="ARBA" id="ARBA00009347"/>
    </source>
</evidence>
<reference evidence="9" key="1">
    <citation type="submission" date="2016-10" db="EMBL/GenBank/DDBJ databases">
        <authorList>
            <person name="Varghese N."/>
            <person name="Submissions S."/>
        </authorList>
    </citation>
    <scope>NUCLEOTIDE SEQUENCE [LARGE SCALE GENOMIC DNA]</scope>
    <source>
        <strain evidence="9">CGMCC 4.3530</strain>
    </source>
</reference>
<dbReference type="InterPro" id="IPR037069">
    <property type="entry name" value="AcylCoA_DH/ox_N_sf"/>
</dbReference>
<dbReference type="Pfam" id="PF02771">
    <property type="entry name" value="Acyl-CoA_dh_N"/>
    <property type="match status" value="1"/>
</dbReference>
<dbReference type="SUPFAM" id="SSF47203">
    <property type="entry name" value="Acyl-CoA dehydrogenase C-terminal domain-like"/>
    <property type="match status" value="1"/>
</dbReference>
<dbReference type="InterPro" id="IPR013786">
    <property type="entry name" value="AcylCoA_DH/ox_N"/>
</dbReference>
<dbReference type="CDD" id="cd00567">
    <property type="entry name" value="ACAD"/>
    <property type="match status" value="1"/>
</dbReference>
<dbReference type="Gene3D" id="1.20.140.10">
    <property type="entry name" value="Butyryl-CoA Dehydrogenase, subunit A, domain 3"/>
    <property type="match status" value="1"/>
</dbReference>
<gene>
    <name evidence="8" type="ORF">SAMN05216215_1013119</name>
</gene>
<feature type="domain" description="Acyl-CoA dehydrogenase/oxidase N-terminal" evidence="7">
    <location>
        <begin position="7"/>
        <end position="116"/>
    </location>
</feature>
<dbReference type="GO" id="GO:0003995">
    <property type="term" value="F:acyl-CoA dehydrogenase activity"/>
    <property type="evidence" value="ECO:0007669"/>
    <property type="project" value="TreeGrafter"/>
</dbReference>
<keyword evidence="5" id="KW-0560">Oxidoreductase</keyword>
<dbReference type="Pfam" id="PF00441">
    <property type="entry name" value="Acyl-CoA_dh_1"/>
    <property type="match status" value="1"/>
</dbReference>
<comment type="cofactor">
    <cofactor evidence="1">
        <name>FAD</name>
        <dbReference type="ChEBI" id="CHEBI:57692"/>
    </cofactor>
</comment>
<keyword evidence="3" id="KW-0285">Flavoprotein</keyword>
<dbReference type="AlphaFoldDB" id="A0A1H3DIZ7"/>
<dbReference type="InterPro" id="IPR036250">
    <property type="entry name" value="AcylCo_DH-like_C"/>
</dbReference>
<evidence type="ECO:0000259" key="6">
    <source>
        <dbReference type="Pfam" id="PF00441"/>
    </source>
</evidence>
<dbReference type="InterPro" id="IPR009075">
    <property type="entry name" value="AcylCo_DH/oxidase_C"/>
</dbReference>
<evidence type="ECO:0000313" key="8">
    <source>
        <dbReference type="EMBL" id="SDX66088.1"/>
    </source>
</evidence>
<proteinExistence type="inferred from homology"/>
<feature type="domain" description="Acyl-CoA dehydrogenase/oxidase C-terminal" evidence="6">
    <location>
        <begin position="219"/>
        <end position="362"/>
    </location>
</feature>
<name>A0A1H3DIZ7_9PSEU</name>
<dbReference type="OrthoDB" id="4319499at2"/>
<evidence type="ECO:0000256" key="5">
    <source>
        <dbReference type="ARBA" id="ARBA00023002"/>
    </source>
</evidence>
<dbReference type="STRING" id="418495.SAMN05216215_1013119"/>
<keyword evidence="9" id="KW-1185">Reference proteome</keyword>
<protein>
    <submittedName>
        <fullName evidence="8">Acyl-CoA dehydrogenase</fullName>
    </submittedName>
</protein>